<feature type="domain" description="PIN" evidence="1">
    <location>
        <begin position="7"/>
        <end position="117"/>
    </location>
</feature>
<sequence>MSIALLYLDTSAWLKLYVEEDGSEAVHAAVEQAEQTCTHLIAYAELRAALAKAQRMNRLTAEQKAVLLPVIEQDWETLNVILPTEMLIKRAGNLADQFGLRGYDSIHLAAAEAISLQIMPQPLVFACFDKHLNESAKLLGMTILPTT</sequence>
<dbReference type="Proteomes" id="UP001300672">
    <property type="component" value="Chromosome"/>
</dbReference>
<dbReference type="InterPro" id="IPR029060">
    <property type="entry name" value="PIN-like_dom_sf"/>
</dbReference>
<dbReference type="PANTHER" id="PTHR35901">
    <property type="entry name" value="RIBONUCLEASE VAPC3"/>
    <property type="match status" value="1"/>
</dbReference>
<dbReference type="EMBL" id="CP124755">
    <property type="protein sequence ID" value="WGZ89804.1"/>
    <property type="molecule type" value="Genomic_DNA"/>
</dbReference>
<dbReference type="Pfam" id="PF01850">
    <property type="entry name" value="PIN"/>
    <property type="match status" value="1"/>
</dbReference>
<dbReference type="CDD" id="cd09874">
    <property type="entry name" value="PIN_MT3492-like"/>
    <property type="match status" value="1"/>
</dbReference>
<dbReference type="AlphaFoldDB" id="A0AA95KCW3"/>
<evidence type="ECO:0000259" key="1">
    <source>
        <dbReference type="Pfam" id="PF01850"/>
    </source>
</evidence>
<dbReference type="KEGG" id="tdu:QJT80_09850"/>
<dbReference type="InterPro" id="IPR002716">
    <property type="entry name" value="PIN_dom"/>
</dbReference>
<organism evidence="2">
    <name type="scientific">Candidatus Thiocaldithrix dubininis</name>
    <dbReference type="NCBI Taxonomy" id="3080823"/>
    <lineage>
        <taxon>Bacteria</taxon>
        <taxon>Pseudomonadati</taxon>
        <taxon>Pseudomonadota</taxon>
        <taxon>Gammaproteobacteria</taxon>
        <taxon>Thiotrichales</taxon>
        <taxon>Thiotrichaceae</taxon>
        <taxon>Candidatus Thiocaldithrix</taxon>
    </lineage>
</organism>
<dbReference type="InterPro" id="IPR051619">
    <property type="entry name" value="TypeII_TA_RNase_PINc/VapC"/>
</dbReference>
<proteinExistence type="predicted"/>
<reference evidence="2" key="1">
    <citation type="journal article" date="2023" name="Int. J. Mol. Sci.">
        <title>Metagenomics Revealed a New Genus 'Candidatus Thiocaldithrix dubininis' gen. nov., sp. nov. and a New Species 'Candidatus Thiothrix putei' sp. nov. in the Family Thiotrichaceae, Some Members of Which Have Traits of Both Na+- and H+-Motive Energetics.</title>
        <authorList>
            <person name="Ravin N.V."/>
            <person name="Muntyan M.S."/>
            <person name="Smolyakov D.D."/>
            <person name="Rudenko T.S."/>
            <person name="Beletsky A.V."/>
            <person name="Mardanov A.V."/>
            <person name="Grabovich M.Y."/>
        </authorList>
    </citation>
    <scope>NUCLEOTIDE SEQUENCE</scope>
    <source>
        <strain evidence="2">GKL-01</strain>
    </source>
</reference>
<dbReference type="Gene3D" id="3.40.50.1010">
    <property type="entry name" value="5'-nuclease"/>
    <property type="match status" value="1"/>
</dbReference>
<accession>A0AA95KCW3</accession>
<protein>
    <submittedName>
        <fullName evidence="2">Type II toxin-antitoxin system VapC family toxin</fullName>
    </submittedName>
</protein>
<name>A0AA95KCW3_9GAMM</name>
<gene>
    <name evidence="2" type="ORF">QJT80_09850</name>
</gene>
<reference evidence="2" key="2">
    <citation type="submission" date="2023-04" db="EMBL/GenBank/DDBJ databases">
        <authorList>
            <person name="Beletskiy A.V."/>
            <person name="Mardanov A.V."/>
            <person name="Ravin N.V."/>
        </authorList>
    </citation>
    <scope>NUCLEOTIDE SEQUENCE</scope>
    <source>
        <strain evidence="2">GKL-01</strain>
    </source>
</reference>
<evidence type="ECO:0000313" key="2">
    <source>
        <dbReference type="EMBL" id="WGZ89804.1"/>
    </source>
</evidence>
<dbReference type="SUPFAM" id="SSF88723">
    <property type="entry name" value="PIN domain-like"/>
    <property type="match status" value="1"/>
</dbReference>
<dbReference type="PANTHER" id="PTHR35901:SF1">
    <property type="entry name" value="EXONUCLEASE VAPC9"/>
    <property type="match status" value="1"/>
</dbReference>